<dbReference type="Gene3D" id="1.10.443.10">
    <property type="entry name" value="Intergrase catalytic core"/>
    <property type="match status" value="1"/>
</dbReference>
<dbReference type="GO" id="GO:0015074">
    <property type="term" value="P:DNA integration"/>
    <property type="evidence" value="ECO:0007669"/>
    <property type="project" value="UniProtKB-KW"/>
</dbReference>
<dbReference type="PANTHER" id="PTHR30349">
    <property type="entry name" value="PHAGE INTEGRASE-RELATED"/>
    <property type="match status" value="1"/>
</dbReference>
<dbReference type="InterPro" id="IPR013762">
    <property type="entry name" value="Integrase-like_cat_sf"/>
</dbReference>
<feature type="domain" description="Core-binding (CB)" evidence="8">
    <location>
        <begin position="129"/>
        <end position="219"/>
    </location>
</feature>
<accession>B7GRK6</accession>
<dbReference type="SUPFAM" id="SSF56349">
    <property type="entry name" value="DNA breaking-rejoining enzymes"/>
    <property type="match status" value="1"/>
</dbReference>
<dbReference type="Gene3D" id="1.10.150.130">
    <property type="match status" value="1"/>
</dbReference>
<dbReference type="Pfam" id="PF14659">
    <property type="entry name" value="Phage_int_SAM_3"/>
    <property type="match status" value="1"/>
</dbReference>
<evidence type="ECO:0000256" key="6">
    <source>
        <dbReference type="SAM" id="MobiDB-lite"/>
    </source>
</evidence>
<gene>
    <name evidence="9" type="ordered locus">Blon_1348</name>
</gene>
<evidence type="ECO:0000256" key="4">
    <source>
        <dbReference type="ARBA" id="ARBA00023172"/>
    </source>
</evidence>
<dbReference type="GO" id="GO:0003677">
    <property type="term" value="F:DNA binding"/>
    <property type="evidence" value="ECO:0007669"/>
    <property type="project" value="UniProtKB-UniRule"/>
</dbReference>
<keyword evidence="2" id="KW-0229">DNA integration</keyword>
<proteinExistence type="inferred from homology"/>
<feature type="region of interest" description="Disordered" evidence="6">
    <location>
        <begin position="25"/>
        <end position="106"/>
    </location>
</feature>
<evidence type="ECO:0000313" key="9">
    <source>
        <dbReference type="EMBL" id="ACJ52436.1"/>
    </source>
</evidence>
<evidence type="ECO:0000256" key="1">
    <source>
        <dbReference type="ARBA" id="ARBA00008857"/>
    </source>
</evidence>
<dbReference type="PANTHER" id="PTHR30349:SF41">
    <property type="entry name" value="INTEGRASE_RECOMBINASE PROTEIN MJ0367-RELATED"/>
    <property type="match status" value="1"/>
</dbReference>
<evidence type="ECO:0000256" key="2">
    <source>
        <dbReference type="ARBA" id="ARBA00022908"/>
    </source>
</evidence>
<evidence type="ECO:0000259" key="7">
    <source>
        <dbReference type="PROSITE" id="PS51898"/>
    </source>
</evidence>
<organism evidence="9 10">
    <name type="scientific">Bifidobacterium longum subsp. infantis (strain ATCC 15697 / DSM 20088 / JCM 1222 / NCTC 11817 / S12)</name>
    <dbReference type="NCBI Taxonomy" id="391904"/>
    <lineage>
        <taxon>Bacteria</taxon>
        <taxon>Bacillati</taxon>
        <taxon>Actinomycetota</taxon>
        <taxon>Actinomycetes</taxon>
        <taxon>Bifidobacteriales</taxon>
        <taxon>Bifidobacteriaceae</taxon>
        <taxon>Bifidobacterium</taxon>
    </lineage>
</organism>
<evidence type="ECO:0000256" key="3">
    <source>
        <dbReference type="ARBA" id="ARBA00023125"/>
    </source>
</evidence>
<evidence type="ECO:0000256" key="5">
    <source>
        <dbReference type="PROSITE-ProRule" id="PRU01248"/>
    </source>
</evidence>
<evidence type="ECO:0000313" key="10">
    <source>
        <dbReference type="Proteomes" id="UP000001360"/>
    </source>
</evidence>
<dbReference type="Proteomes" id="UP000001360">
    <property type="component" value="Chromosome"/>
</dbReference>
<dbReference type="PROSITE" id="PS51900">
    <property type="entry name" value="CB"/>
    <property type="match status" value="1"/>
</dbReference>
<reference evidence="9 10" key="1">
    <citation type="journal article" date="2008" name="Proc. Natl. Acad. Sci. U.S.A.">
        <title>The genome sequence of Bifidobacterium longum subsp. infantis reveals adaptations for milk utilization within the infant microbiome.</title>
        <authorList>
            <person name="Sela D.A."/>
            <person name="Chapman J."/>
            <person name="Adeuya A."/>
            <person name="Kim J.H."/>
            <person name="Chen F."/>
            <person name="Whitehead T.R."/>
            <person name="Lapidus A."/>
            <person name="Rokhsar D.S."/>
            <person name="Lebrilla C.B."/>
            <person name="German J.B."/>
            <person name="Price N.P."/>
            <person name="Richardson P.M."/>
            <person name="Mills D.A."/>
        </authorList>
    </citation>
    <scope>NUCLEOTIDE SEQUENCE [LARGE SCALE GENOMIC DNA]</scope>
    <source>
        <strain evidence="10">ATCC 15697 / DSM 20088 / JCM 1222 / NCTC 11817 / S12 [JGI]</strain>
    </source>
</reference>
<keyword evidence="3 5" id="KW-0238">DNA-binding</keyword>
<dbReference type="InterPro" id="IPR010998">
    <property type="entry name" value="Integrase_recombinase_N"/>
</dbReference>
<dbReference type="InterPro" id="IPR050090">
    <property type="entry name" value="Tyrosine_recombinase_XerCD"/>
</dbReference>
<dbReference type="KEGG" id="bln:Blon_1348"/>
<dbReference type="GO" id="GO:0006310">
    <property type="term" value="P:DNA recombination"/>
    <property type="evidence" value="ECO:0007669"/>
    <property type="project" value="UniProtKB-KW"/>
</dbReference>
<keyword evidence="4" id="KW-0233">DNA recombination</keyword>
<dbReference type="Pfam" id="PF00589">
    <property type="entry name" value="Phage_integrase"/>
    <property type="match status" value="1"/>
</dbReference>
<dbReference type="InterPro" id="IPR004107">
    <property type="entry name" value="Integrase_SAM-like_N"/>
</dbReference>
<comment type="similarity">
    <text evidence="1">Belongs to the 'phage' integrase family.</text>
</comment>
<dbReference type="PROSITE" id="PS51898">
    <property type="entry name" value="TYR_RECOMBINASE"/>
    <property type="match status" value="1"/>
</dbReference>
<evidence type="ECO:0000259" key="8">
    <source>
        <dbReference type="PROSITE" id="PS51900"/>
    </source>
</evidence>
<feature type="domain" description="Tyr recombinase" evidence="7">
    <location>
        <begin position="240"/>
        <end position="446"/>
    </location>
</feature>
<dbReference type="InterPro" id="IPR044068">
    <property type="entry name" value="CB"/>
</dbReference>
<dbReference type="InterPro" id="IPR002104">
    <property type="entry name" value="Integrase_catalytic"/>
</dbReference>
<sequence>MEGRHSRLRLYPAIFGWNRHTIGTRSAHAPRRPDRADTHTGGCHHTTNPEGDDMADTGGHTTRRDKGAGAITKLGNGRYRAFVELSPNPADGSRRRTSATGHTRTEALNNARAKARRIEEDITLVDEPPTVNEWMRRWIDEIVTPRRAPNTTRSYRFRIEHDITPVIGAVRMDRLKPAHIRLVERHCLEGNPAKGIQGKSPATAALTHTVLSEACKAAVAEGIIRSNPVDAVEKNRVPPAPIATLTPGQAAMLIHAETDPRWSIIWRLLFITALREGEALGVTRNEIVRSDGLPCLLVEWQLKEFDGITDMPAGFEARRLDGRTWLTRPKTRSGRRLIPLPADLAADLAAYTADHPDIDPDTPLFRSGRGNPIRKETLQNAWRKALERVGLPRVRVHSARHTAATAMARIGVSDLARRAIIGHADIGTTNAIYTHVDADMLAGAIDGVERLIEG</sequence>
<dbReference type="EMBL" id="CP001095">
    <property type="protein sequence ID" value="ACJ52436.1"/>
    <property type="molecule type" value="Genomic_DNA"/>
</dbReference>
<dbReference type="InterPro" id="IPR011010">
    <property type="entry name" value="DNA_brk_join_enz"/>
</dbReference>
<protein>
    <submittedName>
        <fullName evidence="9">Phage integrase family protein</fullName>
    </submittedName>
</protein>
<name>B7GRK6_BIFLS</name>
<dbReference type="AlphaFoldDB" id="B7GRK6"/>